<dbReference type="EMBL" id="QXIR01000013">
    <property type="protein sequence ID" value="RIW33557.1"/>
    <property type="molecule type" value="Genomic_DNA"/>
</dbReference>
<gene>
    <name evidence="1" type="ORF">D3H55_10730</name>
</gene>
<comment type="caution">
    <text evidence="1">The sequence shown here is derived from an EMBL/GenBank/DDBJ whole genome shotgun (WGS) entry which is preliminary data.</text>
</comment>
<evidence type="ECO:0000313" key="1">
    <source>
        <dbReference type="EMBL" id="RIW33557.1"/>
    </source>
</evidence>
<evidence type="ECO:0000313" key="2">
    <source>
        <dbReference type="Proteomes" id="UP000265801"/>
    </source>
</evidence>
<name>A0A3A1QXP6_9BACI</name>
<reference evidence="1 2" key="1">
    <citation type="submission" date="2018-09" db="EMBL/GenBank/DDBJ databases">
        <title>Bacillus saliacetes sp. nov., isolated from Thai shrimp paste (Ka-pi).</title>
        <authorList>
            <person name="Daroonpunt R."/>
            <person name="Tanasupawat S."/>
            <person name="Yiamsombut S."/>
        </authorList>
    </citation>
    <scope>NUCLEOTIDE SEQUENCE [LARGE SCALE GENOMIC DNA]</scope>
    <source>
        <strain evidence="1 2">SKP7-4</strain>
    </source>
</reference>
<sequence length="84" mass="9550">MKRERGKWLCPTCKITSKRAHLQALHEYFLLLGPTITNSKAREFLQITSLIVAGNLLAEMDLEMEGSKRGSVYQFKINKISPAK</sequence>
<organism evidence="1 2">
    <name type="scientific">Bacillus salacetis</name>
    <dbReference type="NCBI Taxonomy" id="2315464"/>
    <lineage>
        <taxon>Bacteria</taxon>
        <taxon>Bacillati</taxon>
        <taxon>Bacillota</taxon>
        <taxon>Bacilli</taxon>
        <taxon>Bacillales</taxon>
        <taxon>Bacillaceae</taxon>
        <taxon>Bacillus</taxon>
    </lineage>
</organism>
<protein>
    <submittedName>
        <fullName evidence="1">Uncharacterized protein</fullName>
    </submittedName>
</protein>
<keyword evidence="2" id="KW-1185">Reference proteome</keyword>
<accession>A0A3A1QXP6</accession>
<dbReference type="AlphaFoldDB" id="A0A3A1QXP6"/>
<dbReference type="Proteomes" id="UP000265801">
    <property type="component" value="Unassembled WGS sequence"/>
</dbReference>
<proteinExistence type="predicted"/>